<evidence type="ECO:0000256" key="5">
    <source>
        <dbReference type="SAM" id="MobiDB-lite"/>
    </source>
</evidence>
<dbReference type="Pfam" id="PF00440">
    <property type="entry name" value="TetR_N"/>
    <property type="match status" value="1"/>
</dbReference>
<comment type="caution">
    <text evidence="8">The sequence shown here is derived from an EMBL/GenBank/DDBJ whole genome shotgun (WGS) entry which is preliminary data.</text>
</comment>
<dbReference type="Proteomes" id="UP001064782">
    <property type="component" value="Unassembled WGS sequence"/>
</dbReference>
<dbReference type="Gene3D" id="1.10.357.10">
    <property type="entry name" value="Tetracycline Repressor, domain 2"/>
    <property type="match status" value="1"/>
</dbReference>
<dbReference type="RefSeq" id="WP_236977088.1">
    <property type="nucleotide sequence ID" value="NZ_BRXE01000001.1"/>
</dbReference>
<evidence type="ECO:0000313" key="8">
    <source>
        <dbReference type="EMBL" id="GLD29487.1"/>
    </source>
</evidence>
<gene>
    <name evidence="8" type="ORF">Mkiyose1413_13700</name>
    <name evidence="7" type="ORF">SRL2020028_02780</name>
</gene>
<keyword evidence="2 4" id="KW-0238">DNA-binding</keyword>
<dbReference type="EMBL" id="BRXE01000001">
    <property type="protein sequence ID" value="GLB81022.1"/>
    <property type="molecule type" value="Genomic_DNA"/>
</dbReference>
<dbReference type="PROSITE" id="PS50977">
    <property type="entry name" value="HTH_TETR_2"/>
    <property type="match status" value="1"/>
</dbReference>
<reference evidence="8" key="1">
    <citation type="submission" date="2022-08" db="EMBL/GenBank/DDBJ databases">
        <title>Mycobacterium kiyosense sp. nov., scotochromogenic slow-glowing species isolated from respiratory specimens.</title>
        <authorList>
            <person name="Fukano H."/>
            <person name="Kazumi Y."/>
            <person name="Sakagami N."/>
            <person name="Ato M."/>
            <person name="Mitarai S."/>
            <person name="Hoshino Y."/>
        </authorList>
    </citation>
    <scope>NUCLEOTIDE SEQUENCE</scope>
    <source>
        <strain evidence="8">1413</strain>
        <strain evidence="7">SRL2020-028</strain>
    </source>
</reference>
<feature type="domain" description="HTH tetR-type" evidence="6">
    <location>
        <begin position="23"/>
        <end position="83"/>
    </location>
</feature>
<evidence type="ECO:0000256" key="1">
    <source>
        <dbReference type="ARBA" id="ARBA00023015"/>
    </source>
</evidence>
<dbReference type="AlphaFoldDB" id="A0A9P3Q4J2"/>
<proteinExistence type="predicted"/>
<feature type="DNA-binding region" description="H-T-H motif" evidence="4">
    <location>
        <begin position="46"/>
        <end position="65"/>
    </location>
</feature>
<evidence type="ECO:0000313" key="9">
    <source>
        <dbReference type="Proteomes" id="UP001064782"/>
    </source>
</evidence>
<sequence>MASAGVKRNGGAARPTPTRRSTAEVRTLILASARKLFSIHGYRGTSTRDVASAAGVTAAAIYRHFGNKEGLFEAAVEEPLHATVDGFLNDWEFIGSDQRNNEAAARLFMKSVVALLRDNRELFAAYLQGRAGRAVEESALSRELGNVVDRVRTAIEGQGLVGVDVPVTVRCVTGMLMSTVLYDDFLFPPDDKPADDRLLDEAVALTLRGIESRDAARQPPAKGAHVRSAAPKAKAGRS</sequence>
<keyword evidence="9" id="KW-1185">Reference proteome</keyword>
<dbReference type="EMBL" id="BRZI01000006">
    <property type="protein sequence ID" value="GLD29487.1"/>
    <property type="molecule type" value="Genomic_DNA"/>
</dbReference>
<dbReference type="PANTHER" id="PTHR30055:SF234">
    <property type="entry name" value="HTH-TYPE TRANSCRIPTIONAL REGULATOR BETI"/>
    <property type="match status" value="1"/>
</dbReference>
<protein>
    <recommendedName>
        <fullName evidence="6">HTH tetR-type domain-containing protein</fullName>
    </recommendedName>
</protein>
<dbReference type="GO" id="GO:0003700">
    <property type="term" value="F:DNA-binding transcription factor activity"/>
    <property type="evidence" value="ECO:0007669"/>
    <property type="project" value="TreeGrafter"/>
</dbReference>
<feature type="region of interest" description="Disordered" evidence="5">
    <location>
        <begin position="214"/>
        <end position="238"/>
    </location>
</feature>
<dbReference type="Proteomes" id="UP001165663">
    <property type="component" value="Unassembled WGS sequence"/>
</dbReference>
<accession>A0A9P3Q4J2</accession>
<keyword evidence="1" id="KW-0805">Transcription regulation</keyword>
<dbReference type="InterPro" id="IPR001647">
    <property type="entry name" value="HTH_TetR"/>
</dbReference>
<evidence type="ECO:0000256" key="2">
    <source>
        <dbReference type="ARBA" id="ARBA00023125"/>
    </source>
</evidence>
<evidence type="ECO:0000313" key="7">
    <source>
        <dbReference type="EMBL" id="GLB81022.1"/>
    </source>
</evidence>
<dbReference type="PROSITE" id="PS01081">
    <property type="entry name" value="HTH_TETR_1"/>
    <property type="match status" value="1"/>
</dbReference>
<evidence type="ECO:0000256" key="4">
    <source>
        <dbReference type="PROSITE-ProRule" id="PRU00335"/>
    </source>
</evidence>
<dbReference type="SUPFAM" id="SSF46689">
    <property type="entry name" value="Homeodomain-like"/>
    <property type="match status" value="1"/>
</dbReference>
<name>A0A9P3Q4J2_9MYCO</name>
<dbReference type="PANTHER" id="PTHR30055">
    <property type="entry name" value="HTH-TYPE TRANSCRIPTIONAL REGULATOR RUTR"/>
    <property type="match status" value="1"/>
</dbReference>
<dbReference type="PRINTS" id="PR00455">
    <property type="entry name" value="HTHTETR"/>
</dbReference>
<dbReference type="GO" id="GO:0000976">
    <property type="term" value="F:transcription cis-regulatory region binding"/>
    <property type="evidence" value="ECO:0007669"/>
    <property type="project" value="TreeGrafter"/>
</dbReference>
<dbReference type="InterPro" id="IPR050109">
    <property type="entry name" value="HTH-type_TetR-like_transc_reg"/>
</dbReference>
<evidence type="ECO:0000256" key="3">
    <source>
        <dbReference type="ARBA" id="ARBA00023163"/>
    </source>
</evidence>
<dbReference type="InterPro" id="IPR009057">
    <property type="entry name" value="Homeodomain-like_sf"/>
</dbReference>
<dbReference type="GeneID" id="83627354"/>
<evidence type="ECO:0000259" key="6">
    <source>
        <dbReference type="PROSITE" id="PS50977"/>
    </source>
</evidence>
<keyword evidence="3" id="KW-0804">Transcription</keyword>
<organism evidence="8 9">
    <name type="scientific">Mycobacterium kiyosense</name>
    <dbReference type="NCBI Taxonomy" id="2871094"/>
    <lineage>
        <taxon>Bacteria</taxon>
        <taxon>Bacillati</taxon>
        <taxon>Actinomycetota</taxon>
        <taxon>Actinomycetes</taxon>
        <taxon>Mycobacteriales</taxon>
        <taxon>Mycobacteriaceae</taxon>
        <taxon>Mycobacterium</taxon>
    </lineage>
</organism>
<dbReference type="InterPro" id="IPR023772">
    <property type="entry name" value="DNA-bd_HTH_TetR-type_CS"/>
</dbReference>
<feature type="region of interest" description="Disordered" evidence="5">
    <location>
        <begin position="1"/>
        <end position="21"/>
    </location>
</feature>